<keyword evidence="2" id="KW-1133">Transmembrane helix</keyword>
<evidence type="ECO:0000313" key="4">
    <source>
        <dbReference type="Proteomes" id="UP000242791"/>
    </source>
</evidence>
<name>A0A1J9RDP8_9EURO</name>
<dbReference type="AlphaFoldDB" id="A0A1J9RDP8"/>
<evidence type="ECO:0000256" key="1">
    <source>
        <dbReference type="SAM" id="MobiDB-lite"/>
    </source>
</evidence>
<feature type="region of interest" description="Disordered" evidence="1">
    <location>
        <begin position="1"/>
        <end position="72"/>
    </location>
</feature>
<dbReference type="OrthoDB" id="4195095at2759"/>
<keyword evidence="4" id="KW-1185">Reference proteome</keyword>
<gene>
    <name evidence="3" type="ORF">ACJ73_02495</name>
</gene>
<feature type="compositionally biased region" description="Pro residues" evidence="1">
    <location>
        <begin position="36"/>
        <end position="45"/>
    </location>
</feature>
<dbReference type="VEuPathDB" id="FungiDB:ACJ73_02495"/>
<protein>
    <submittedName>
        <fullName evidence="3">Uncharacterized protein</fullName>
    </submittedName>
</protein>
<accession>A0A1J9RDP8</accession>
<reference evidence="3 4" key="1">
    <citation type="submission" date="2015-08" db="EMBL/GenBank/DDBJ databases">
        <title>Emmonsia species relationships and genome sequence.</title>
        <authorList>
            <person name="Cuomo C.A."/>
            <person name="Schwartz I.S."/>
            <person name="Kenyon C."/>
            <person name="De Hoog G.S."/>
            <person name="Govender N.P."/>
            <person name="Botha A."/>
            <person name="Moreno L."/>
            <person name="De Vries M."/>
            <person name="Munoz J.F."/>
            <person name="Stielow J.B."/>
        </authorList>
    </citation>
    <scope>NUCLEOTIDE SEQUENCE [LARGE SCALE GENOMIC DNA]</scope>
    <source>
        <strain evidence="3 4">EI222</strain>
    </source>
</reference>
<dbReference type="Proteomes" id="UP000242791">
    <property type="component" value="Unassembled WGS sequence"/>
</dbReference>
<evidence type="ECO:0000256" key="2">
    <source>
        <dbReference type="SAM" id="Phobius"/>
    </source>
</evidence>
<evidence type="ECO:0000313" key="3">
    <source>
        <dbReference type="EMBL" id="OJD26124.1"/>
    </source>
</evidence>
<proteinExistence type="predicted"/>
<dbReference type="STRING" id="1658174.A0A1J9RDP8"/>
<organism evidence="3 4">
    <name type="scientific">Blastomyces percursus</name>
    <dbReference type="NCBI Taxonomy" id="1658174"/>
    <lineage>
        <taxon>Eukaryota</taxon>
        <taxon>Fungi</taxon>
        <taxon>Dikarya</taxon>
        <taxon>Ascomycota</taxon>
        <taxon>Pezizomycotina</taxon>
        <taxon>Eurotiomycetes</taxon>
        <taxon>Eurotiomycetidae</taxon>
        <taxon>Onygenales</taxon>
        <taxon>Ajellomycetaceae</taxon>
        <taxon>Blastomyces</taxon>
    </lineage>
</organism>
<keyword evidence="2" id="KW-0472">Membrane</keyword>
<dbReference type="EMBL" id="LGTZ01000269">
    <property type="protein sequence ID" value="OJD26124.1"/>
    <property type="molecule type" value="Genomic_DNA"/>
</dbReference>
<keyword evidence="2" id="KW-0812">Transmembrane</keyword>
<feature type="transmembrane region" description="Helical" evidence="2">
    <location>
        <begin position="207"/>
        <end position="233"/>
    </location>
</feature>
<sequence>MNDPDRHIAITPPSLRSTKKRALANSPTAQDTPREAPQPPNAAPDPPRKPQRATGPISRPAPSSKGKTTQDWTVPSAVESLHFTGNYKLSALLGQANDATSAELASILEHCNKISGHCSEEETEDDFYQKTPDTPPSAEIYPFEDYLKTPRNEWREQIKPFEDEERLTSLFNRGKAESLDFMTSQQNFAPNPDLYLNVGLKKRKMSWYIAASIFGIFLQSGVLVWAAIARYYYKFLRDDLEKERSSRVLGMGRYQLRVSRLRITISRPQILPFIGSSSSAGRYSHNDRGTIIPPDKTLSNRVKLYLADRPEFYEGHELDWLSLNIGNLGRYGRFGWTISTARYHRAGELSKERRKIFDENRTLQNGPSVYQPKIKGKSPQVNTRTTYEALSVQCENNHLLSGFRLVRGDNHKLHANQVSENWPCIPRLGIQPNPPNRSDALPFTECGSQISAEGLRDHVQFLPESLRAALIGDQQNIGYPTRFAKTLLYRARLARLASNWEDRLLAVRNIARSLVRAIEDTVKVLFTTDVVFEHRWHESFSLLWAVPCSPDHTRPTVDFKLESSPWASVIERRENDRNIYLSLRRKIDVDGNSEGRWRVDEAELEAVLGIWLWSLRQSGTNGLCKSL</sequence>
<comment type="caution">
    <text evidence="3">The sequence shown here is derived from an EMBL/GenBank/DDBJ whole genome shotgun (WGS) entry which is preliminary data.</text>
</comment>